<evidence type="ECO:0000313" key="11">
    <source>
        <dbReference type="Proteomes" id="UP000077177"/>
    </source>
</evidence>
<dbReference type="GO" id="GO:0009103">
    <property type="term" value="P:lipopolysaccharide biosynthetic process"/>
    <property type="evidence" value="ECO:0007669"/>
    <property type="project" value="UniProtKB-ARBA"/>
</dbReference>
<feature type="transmembrane region" description="Helical" evidence="8">
    <location>
        <begin position="361"/>
        <end position="382"/>
    </location>
</feature>
<dbReference type="GO" id="GO:0005886">
    <property type="term" value="C:plasma membrane"/>
    <property type="evidence" value="ECO:0007669"/>
    <property type="project" value="UniProtKB-SubCell"/>
</dbReference>
<feature type="transmembrane region" description="Helical" evidence="8">
    <location>
        <begin position="7"/>
        <end position="28"/>
    </location>
</feature>
<accession>A0A172U0X0</accession>
<evidence type="ECO:0000256" key="2">
    <source>
        <dbReference type="ARBA" id="ARBA00022475"/>
    </source>
</evidence>
<feature type="transmembrane region" description="Helical" evidence="8">
    <location>
        <begin position="331"/>
        <end position="349"/>
    </location>
</feature>
<evidence type="ECO:0000256" key="7">
    <source>
        <dbReference type="ARBA" id="ARBA00023136"/>
    </source>
</evidence>
<dbReference type="KEGG" id="fla:SY85_23485"/>
<dbReference type="InterPro" id="IPR050297">
    <property type="entry name" value="LipidA_mod_glycosyltrf_83"/>
</dbReference>
<sequence>MGISLRIVKALIVVFMIIAYIRGLFIPIMNNNAAHHANIALHMYLTGDYVNLIDRGQDYLDKPHLLFWTAAFAYHLFGVTSFAYKFFSFLFVIVGVYSTFRLGKLLVDRKTGIYAVLILSSSFAFILSTNDVRMDAMVVSCIAFSTWQLLEYFFHSQRSALLLGALGLALGFATKGAVAIVLPVMVVVFYFVQQQKSKAILTWRWLPLVLLTVLFLLPIFYCFYLQFDMHPEKVVRGMKGNSGILFLLFGQSFQRLTGSGWGERSSDPFFLLHTFLWAYLPWCVLAYIALFKNISEWFRVKFRFIDTTEVALTATLTIVFTLISFSRFKNAHYVNVLFPYFAVITARYLATASLKAIRRVFWLQLVIGLLLMITIVTLNQWAFPFKQFYSVGGAALIFVLFLMLVLNKTMELSAKTVWLSFAAIVFTFWILNFNFYPQLLPYQSGHGMAKRVKEAGIDPKKLYYIDDENERNYSMEFSLPALLPVISIDSLKKIQEPIYLFAHPSQLESLRQEQVPFDTVIRASHYNVSTIKGSFLNPATRAKKLNSQFIIKVGAK</sequence>
<name>A0A172U0X0_9BACT</name>
<feature type="transmembrane region" description="Helical" evidence="8">
    <location>
        <begin position="204"/>
        <end position="224"/>
    </location>
</feature>
<reference evidence="10 11" key="2">
    <citation type="journal article" date="2016" name="Int. J. Syst. Evol. Microbiol.">
        <title>Flavisolibacter tropicus sp. nov., isolated from tropical soil.</title>
        <authorList>
            <person name="Lee J.J."/>
            <person name="Kang M.S."/>
            <person name="Kim G.S."/>
            <person name="Lee C.S."/>
            <person name="Lim S."/>
            <person name="Lee J."/>
            <person name="Roh S.H."/>
            <person name="Kang H."/>
            <person name="Ha J.M."/>
            <person name="Bae S."/>
            <person name="Jung H.Y."/>
            <person name="Kim M.K."/>
        </authorList>
    </citation>
    <scope>NUCLEOTIDE SEQUENCE [LARGE SCALE GENOMIC DNA]</scope>
    <source>
        <strain evidence="10 11">LCS9</strain>
    </source>
</reference>
<organism evidence="10 11">
    <name type="scientific">Flavisolibacter tropicus</name>
    <dbReference type="NCBI Taxonomy" id="1492898"/>
    <lineage>
        <taxon>Bacteria</taxon>
        <taxon>Pseudomonadati</taxon>
        <taxon>Bacteroidota</taxon>
        <taxon>Chitinophagia</taxon>
        <taxon>Chitinophagales</taxon>
        <taxon>Chitinophagaceae</taxon>
        <taxon>Flavisolibacter</taxon>
    </lineage>
</organism>
<feature type="transmembrane region" description="Helical" evidence="8">
    <location>
        <begin position="418"/>
        <end position="436"/>
    </location>
</feature>
<evidence type="ECO:0000256" key="5">
    <source>
        <dbReference type="ARBA" id="ARBA00022692"/>
    </source>
</evidence>
<reference evidence="11" key="1">
    <citation type="submission" date="2015-01" db="EMBL/GenBank/DDBJ databases">
        <title>Flavisolibacter sp./LCS9/ whole genome sequencing.</title>
        <authorList>
            <person name="Kim M.K."/>
            <person name="Srinivasan S."/>
            <person name="Lee J.-J."/>
        </authorList>
    </citation>
    <scope>NUCLEOTIDE SEQUENCE [LARGE SCALE GENOMIC DNA]</scope>
    <source>
        <strain evidence="11">LCS9</strain>
    </source>
</reference>
<evidence type="ECO:0000256" key="8">
    <source>
        <dbReference type="SAM" id="Phobius"/>
    </source>
</evidence>
<evidence type="ECO:0000256" key="1">
    <source>
        <dbReference type="ARBA" id="ARBA00004651"/>
    </source>
</evidence>
<proteinExistence type="predicted"/>
<dbReference type="PANTHER" id="PTHR33908">
    <property type="entry name" value="MANNOSYLTRANSFERASE YKCB-RELATED"/>
    <property type="match status" value="1"/>
</dbReference>
<evidence type="ECO:0000259" key="9">
    <source>
        <dbReference type="Pfam" id="PF13231"/>
    </source>
</evidence>
<dbReference type="Pfam" id="PF13231">
    <property type="entry name" value="PMT_2"/>
    <property type="match status" value="1"/>
</dbReference>
<evidence type="ECO:0000256" key="6">
    <source>
        <dbReference type="ARBA" id="ARBA00022989"/>
    </source>
</evidence>
<dbReference type="InterPro" id="IPR038731">
    <property type="entry name" value="RgtA/B/C-like"/>
</dbReference>
<dbReference type="STRING" id="1492898.SY85_23485"/>
<evidence type="ECO:0000256" key="3">
    <source>
        <dbReference type="ARBA" id="ARBA00022676"/>
    </source>
</evidence>
<feature type="transmembrane region" description="Helical" evidence="8">
    <location>
        <begin position="268"/>
        <end position="290"/>
    </location>
</feature>
<feature type="transmembrane region" description="Helical" evidence="8">
    <location>
        <begin position="388"/>
        <end position="406"/>
    </location>
</feature>
<comment type="subcellular location">
    <subcellularLocation>
        <location evidence="1">Cell membrane</location>
        <topology evidence="1">Multi-pass membrane protein</topology>
    </subcellularLocation>
</comment>
<feature type="transmembrane region" description="Helical" evidence="8">
    <location>
        <begin position="302"/>
        <end position="325"/>
    </location>
</feature>
<dbReference type="GO" id="GO:0016763">
    <property type="term" value="F:pentosyltransferase activity"/>
    <property type="evidence" value="ECO:0007669"/>
    <property type="project" value="TreeGrafter"/>
</dbReference>
<keyword evidence="2" id="KW-1003">Cell membrane</keyword>
<feature type="transmembrane region" description="Helical" evidence="8">
    <location>
        <begin position="72"/>
        <end position="100"/>
    </location>
</feature>
<gene>
    <name evidence="10" type="ORF">SY85_23485</name>
</gene>
<keyword evidence="6 8" id="KW-1133">Transmembrane helix</keyword>
<keyword evidence="3" id="KW-0328">Glycosyltransferase</keyword>
<evidence type="ECO:0000256" key="4">
    <source>
        <dbReference type="ARBA" id="ARBA00022679"/>
    </source>
</evidence>
<dbReference type="RefSeq" id="WP_066408447.1">
    <property type="nucleotide sequence ID" value="NZ_CP011390.1"/>
</dbReference>
<protein>
    <recommendedName>
        <fullName evidence="9">Glycosyltransferase RgtA/B/C/D-like domain-containing protein</fullName>
    </recommendedName>
</protein>
<dbReference type="PATRIC" id="fig|1492898.3.peg.5100"/>
<keyword evidence="5 8" id="KW-0812">Transmembrane</keyword>
<keyword evidence="11" id="KW-1185">Reference proteome</keyword>
<dbReference type="AlphaFoldDB" id="A0A172U0X0"/>
<feature type="transmembrane region" description="Helical" evidence="8">
    <location>
        <begin position="161"/>
        <end position="192"/>
    </location>
</feature>
<evidence type="ECO:0000313" key="10">
    <source>
        <dbReference type="EMBL" id="ANE52995.1"/>
    </source>
</evidence>
<dbReference type="GO" id="GO:0010041">
    <property type="term" value="P:response to iron(III) ion"/>
    <property type="evidence" value="ECO:0007669"/>
    <property type="project" value="TreeGrafter"/>
</dbReference>
<keyword evidence="4" id="KW-0808">Transferase</keyword>
<dbReference type="EMBL" id="CP011390">
    <property type="protein sequence ID" value="ANE52995.1"/>
    <property type="molecule type" value="Genomic_DNA"/>
</dbReference>
<feature type="domain" description="Glycosyltransferase RgtA/B/C/D-like" evidence="9">
    <location>
        <begin position="61"/>
        <end position="218"/>
    </location>
</feature>
<dbReference type="Proteomes" id="UP000077177">
    <property type="component" value="Chromosome"/>
</dbReference>
<dbReference type="OrthoDB" id="9178203at2"/>
<feature type="transmembrane region" description="Helical" evidence="8">
    <location>
        <begin position="112"/>
        <end position="130"/>
    </location>
</feature>
<dbReference type="PANTHER" id="PTHR33908:SF3">
    <property type="entry name" value="UNDECAPRENYL PHOSPHATE-ALPHA-4-AMINO-4-DEOXY-L-ARABINOSE ARABINOSYL TRANSFERASE"/>
    <property type="match status" value="1"/>
</dbReference>
<keyword evidence="7 8" id="KW-0472">Membrane</keyword>